<dbReference type="GO" id="GO:0016829">
    <property type="term" value="F:lyase activity"/>
    <property type="evidence" value="ECO:0007669"/>
    <property type="project" value="InterPro"/>
</dbReference>
<accession>A0A3D9VES4</accession>
<evidence type="ECO:0000256" key="1">
    <source>
        <dbReference type="ARBA" id="ARBA00004196"/>
    </source>
</evidence>
<dbReference type="Gene3D" id="2.70.98.70">
    <property type="match status" value="1"/>
</dbReference>
<evidence type="ECO:0000313" key="4">
    <source>
        <dbReference type="Proteomes" id="UP000256485"/>
    </source>
</evidence>
<organism evidence="3 4">
    <name type="scientific">Thermasporomyces composti</name>
    <dbReference type="NCBI Taxonomy" id="696763"/>
    <lineage>
        <taxon>Bacteria</taxon>
        <taxon>Bacillati</taxon>
        <taxon>Actinomycetota</taxon>
        <taxon>Actinomycetes</taxon>
        <taxon>Propionibacteriales</taxon>
        <taxon>Nocardioidaceae</taxon>
        <taxon>Thermasporomyces</taxon>
    </lineage>
</organism>
<proteinExistence type="predicted"/>
<evidence type="ECO:0000313" key="3">
    <source>
        <dbReference type="EMBL" id="REF36644.1"/>
    </source>
</evidence>
<dbReference type="SUPFAM" id="SSF48230">
    <property type="entry name" value="Chondroitin AC/alginate lyase"/>
    <property type="match status" value="1"/>
</dbReference>
<comment type="subcellular location">
    <subcellularLocation>
        <location evidence="1">Cell envelope</location>
    </subcellularLocation>
</comment>
<dbReference type="InterPro" id="IPR008929">
    <property type="entry name" value="Chondroitin_lyas"/>
</dbReference>
<gene>
    <name evidence="3" type="ORF">DFJ64_2059</name>
</gene>
<dbReference type="Proteomes" id="UP000256485">
    <property type="component" value="Unassembled WGS sequence"/>
</dbReference>
<dbReference type="RefSeq" id="WP_115850248.1">
    <property type="nucleotide sequence ID" value="NZ_QTUC01000001.1"/>
</dbReference>
<dbReference type="EMBL" id="QTUC01000001">
    <property type="protein sequence ID" value="REF36644.1"/>
    <property type="molecule type" value="Genomic_DNA"/>
</dbReference>
<comment type="caution">
    <text evidence="3">The sequence shown here is derived from an EMBL/GenBank/DDBJ whole genome shotgun (WGS) entry which is preliminary data.</text>
</comment>
<dbReference type="Pfam" id="PF07940">
    <property type="entry name" value="Hepar_II_III_C"/>
    <property type="match status" value="1"/>
</dbReference>
<protein>
    <submittedName>
        <fullName evidence="3">Heparinase II/III-like protein</fullName>
    </submittedName>
</protein>
<dbReference type="InterPro" id="IPR012480">
    <property type="entry name" value="Hepar_II_III_C"/>
</dbReference>
<keyword evidence="4" id="KW-1185">Reference proteome</keyword>
<dbReference type="GO" id="GO:0030313">
    <property type="term" value="C:cell envelope"/>
    <property type="evidence" value="ECO:0007669"/>
    <property type="project" value="UniProtKB-SubCell"/>
</dbReference>
<feature type="domain" description="Heparinase II/III-like C-terminal" evidence="2">
    <location>
        <begin position="411"/>
        <end position="548"/>
    </location>
</feature>
<dbReference type="AlphaFoldDB" id="A0A3D9VES4"/>
<dbReference type="Gene3D" id="1.50.10.100">
    <property type="entry name" value="Chondroitin AC/alginate lyase"/>
    <property type="match status" value="1"/>
</dbReference>
<dbReference type="OrthoDB" id="9793856at2"/>
<sequence>MLREILTTEALSNHLPQPGAWRPVPDVNDRAFWTSVEEPTRSALLAHAEEVTRAPWPVQPATLWLDFRRTGNRTRFERGYFARRTRLAAAVLAACLTDEDRWHEEVLDGVWLLCEETSWCIPAHDESHGARGGDLPNPANPTLDLFAAETGALLAWTYAVLGDRVRDRSEFAVRRLLDEVRRRVLIPQRTIDTWTWFGRTRRHVNNWNPWINSNVLACSFLLDFDRDDIVRTTERVVEGLEVFLAGYQPDGACTEGHSYWWRAGASLSECLEFLRSASGGVLDCFGLPLVREIGRYPHRVHIADRWYVNVADGPAQVDKNACAHVLYRFGVRVGDEEMKAHARAMRGDDGPAVSPGTPLGRALLALADTEWRREPPRSAPLVAQAWWPDAQLLVARQHPGRADGLLISVKGGHNAEDHNHNDVGTVLVALDGHPVLVDAGVGEYTAQTFSDRRYEIWALRSAYHNVPLIDGYEQAPGAAYAARDVTVELDSGRVHASVDLAGAYPAEAGCRRWLRTLTLDRAGEGRVTLVDSWELDHHPRDLRLHLMASGTPDTTVRGTIVVPGQRRALRVDYDAELLDVGVERIAFQDSKLNPVWGEALWRIALVVRTPAATGSVRLVMYPVTSD</sequence>
<name>A0A3D9VES4_THECX</name>
<reference evidence="3 4" key="1">
    <citation type="submission" date="2018-08" db="EMBL/GenBank/DDBJ databases">
        <title>Sequencing the genomes of 1000 actinobacteria strains.</title>
        <authorList>
            <person name="Klenk H.-P."/>
        </authorList>
    </citation>
    <scope>NUCLEOTIDE SEQUENCE [LARGE SCALE GENOMIC DNA]</scope>
    <source>
        <strain evidence="3 4">DSM 22891</strain>
    </source>
</reference>
<evidence type="ECO:0000259" key="2">
    <source>
        <dbReference type="Pfam" id="PF07940"/>
    </source>
</evidence>